<dbReference type="GO" id="GO:0016020">
    <property type="term" value="C:membrane"/>
    <property type="evidence" value="ECO:0007669"/>
    <property type="project" value="InterPro"/>
</dbReference>
<dbReference type="PANTHER" id="PTHR46743">
    <property type="entry name" value="TEICHOIC ACIDS EXPORT ATP-BINDING PROTEIN TAGH"/>
    <property type="match status" value="1"/>
</dbReference>
<feature type="domain" description="ABC transporter" evidence="5">
    <location>
        <begin position="6"/>
        <end position="246"/>
    </location>
</feature>
<evidence type="ECO:0000256" key="2">
    <source>
        <dbReference type="ARBA" id="ARBA00022448"/>
    </source>
</evidence>
<dbReference type="Gene3D" id="2.70.50.60">
    <property type="entry name" value="abc- transporter (atp binding component) like domain"/>
    <property type="match status" value="1"/>
</dbReference>
<dbReference type="PANTHER" id="PTHR46743:SF2">
    <property type="entry name" value="TEICHOIC ACIDS EXPORT ATP-BINDING PROTEIN TAGH"/>
    <property type="match status" value="1"/>
</dbReference>
<reference evidence="6" key="2">
    <citation type="submission" date="2020-09" db="EMBL/GenBank/DDBJ databases">
        <authorList>
            <person name="Sun Q."/>
            <person name="Kim S."/>
        </authorList>
    </citation>
    <scope>NUCLEOTIDE SEQUENCE</scope>
    <source>
        <strain evidence="6">KCTC 42249</strain>
    </source>
</reference>
<keyword evidence="4 6" id="KW-0067">ATP-binding</keyword>
<evidence type="ECO:0000256" key="1">
    <source>
        <dbReference type="ARBA" id="ARBA00005417"/>
    </source>
</evidence>
<dbReference type="InterPro" id="IPR003439">
    <property type="entry name" value="ABC_transporter-like_ATP-bd"/>
</dbReference>
<keyword evidence="2" id="KW-0813">Transport</keyword>
<evidence type="ECO:0000313" key="6">
    <source>
        <dbReference type="EMBL" id="GHD12818.1"/>
    </source>
</evidence>
<organism evidence="6 7">
    <name type="scientific">Tianweitania populi</name>
    <dbReference type="NCBI Taxonomy" id="1607949"/>
    <lineage>
        <taxon>Bacteria</taxon>
        <taxon>Pseudomonadati</taxon>
        <taxon>Pseudomonadota</taxon>
        <taxon>Alphaproteobacteria</taxon>
        <taxon>Hyphomicrobiales</taxon>
        <taxon>Phyllobacteriaceae</taxon>
        <taxon>Tianweitania</taxon>
    </lineage>
</organism>
<accession>A0A8J3DWA9</accession>
<dbReference type="CDD" id="cd03220">
    <property type="entry name" value="ABC_KpsT_Wzt"/>
    <property type="match status" value="1"/>
</dbReference>
<dbReference type="Proteomes" id="UP000630142">
    <property type="component" value="Unassembled WGS sequence"/>
</dbReference>
<evidence type="ECO:0000313" key="7">
    <source>
        <dbReference type="Proteomes" id="UP000630142"/>
    </source>
</evidence>
<dbReference type="InterPro" id="IPR003593">
    <property type="entry name" value="AAA+_ATPase"/>
</dbReference>
<dbReference type="GO" id="GO:0140359">
    <property type="term" value="F:ABC-type transporter activity"/>
    <property type="evidence" value="ECO:0007669"/>
    <property type="project" value="InterPro"/>
</dbReference>
<dbReference type="PROSITE" id="PS00211">
    <property type="entry name" value="ABC_TRANSPORTER_1"/>
    <property type="match status" value="1"/>
</dbReference>
<dbReference type="RefSeq" id="WP_244641369.1">
    <property type="nucleotide sequence ID" value="NZ_BMZQ01000001.1"/>
</dbReference>
<dbReference type="SUPFAM" id="SSF52540">
    <property type="entry name" value="P-loop containing nucleoside triphosphate hydrolases"/>
    <property type="match status" value="1"/>
</dbReference>
<gene>
    <name evidence="6" type="ORF">GCM10016234_17650</name>
</gene>
<comment type="caution">
    <text evidence="6">The sequence shown here is derived from an EMBL/GenBank/DDBJ whole genome shotgun (WGS) entry which is preliminary data.</text>
</comment>
<dbReference type="InterPro" id="IPR029439">
    <property type="entry name" value="Wzt_C"/>
</dbReference>
<keyword evidence="7" id="KW-1185">Reference proteome</keyword>
<proteinExistence type="inferred from homology"/>
<dbReference type="GO" id="GO:0005524">
    <property type="term" value="F:ATP binding"/>
    <property type="evidence" value="ECO:0007669"/>
    <property type="project" value="UniProtKB-KW"/>
</dbReference>
<dbReference type="InterPro" id="IPR017871">
    <property type="entry name" value="ABC_transporter-like_CS"/>
</dbReference>
<sequence>MSAPLLQLDGVGKAFRRYARERHRLMRWFGLPIPTPEERWVLSDISFRVDPGEAIGIAGRNGAGKSTLLKMIAGITRPSAGSIVLSGRVAAILELGMGFSGELTGRQNTFHAAGMMGFNQSEIEGALDDITGFAELGAFFDQPIRTYSSGMQMRLAFAVATAFRPDILIVDEALAVGDAYFQHKSMERIRRFQAKGTSLILVSHDKVALQSLCTRAILLDGGHLVRDGNPESVLDYYNALIAQKKGETITTEELEDGRVRTISGTRQAVIESAVLEDADGKPADTVAIGTTVSLVVKARAVEALPSLVLGYAIKDRLGQTFFGTNTAFTAQVIEAPQAGDTATFRITFPVMLGPGTYSIALALSAGESHLDANYEWRDLALMFDVVNLDKPPFDGKMFMPPVITVER</sequence>
<dbReference type="AlphaFoldDB" id="A0A8J3DWA9"/>
<evidence type="ECO:0000259" key="5">
    <source>
        <dbReference type="PROSITE" id="PS50893"/>
    </source>
</evidence>
<dbReference type="PROSITE" id="PS50893">
    <property type="entry name" value="ABC_TRANSPORTER_2"/>
    <property type="match status" value="1"/>
</dbReference>
<name>A0A8J3DWA9_9HYPH</name>
<evidence type="ECO:0000256" key="3">
    <source>
        <dbReference type="ARBA" id="ARBA00022741"/>
    </source>
</evidence>
<reference evidence="6" key="1">
    <citation type="journal article" date="2014" name="Int. J. Syst. Evol. Microbiol.">
        <title>Complete genome sequence of Corynebacterium casei LMG S-19264T (=DSM 44701T), isolated from a smear-ripened cheese.</title>
        <authorList>
            <consortium name="US DOE Joint Genome Institute (JGI-PGF)"/>
            <person name="Walter F."/>
            <person name="Albersmeier A."/>
            <person name="Kalinowski J."/>
            <person name="Ruckert C."/>
        </authorList>
    </citation>
    <scope>NUCLEOTIDE SEQUENCE</scope>
    <source>
        <strain evidence="6">KCTC 42249</strain>
    </source>
</reference>
<dbReference type="InterPro" id="IPR015860">
    <property type="entry name" value="ABC_transpr_TagH-like"/>
</dbReference>
<dbReference type="Gene3D" id="3.40.50.300">
    <property type="entry name" value="P-loop containing nucleotide triphosphate hydrolases"/>
    <property type="match status" value="1"/>
</dbReference>
<dbReference type="EMBL" id="BMZQ01000001">
    <property type="protein sequence ID" value="GHD12818.1"/>
    <property type="molecule type" value="Genomic_DNA"/>
</dbReference>
<dbReference type="GO" id="GO:0016887">
    <property type="term" value="F:ATP hydrolysis activity"/>
    <property type="evidence" value="ECO:0007669"/>
    <property type="project" value="InterPro"/>
</dbReference>
<dbReference type="InterPro" id="IPR050683">
    <property type="entry name" value="Bact_Polysacc_Export_ATP-bd"/>
</dbReference>
<dbReference type="Pfam" id="PF14524">
    <property type="entry name" value="Wzt_C"/>
    <property type="match status" value="1"/>
</dbReference>
<dbReference type="InterPro" id="IPR027417">
    <property type="entry name" value="P-loop_NTPase"/>
</dbReference>
<evidence type="ECO:0000256" key="4">
    <source>
        <dbReference type="ARBA" id="ARBA00022840"/>
    </source>
</evidence>
<dbReference type="Pfam" id="PF00005">
    <property type="entry name" value="ABC_tran"/>
    <property type="match status" value="1"/>
</dbReference>
<dbReference type="CDD" id="cd10147">
    <property type="entry name" value="Wzt_C-like"/>
    <property type="match status" value="1"/>
</dbReference>
<protein>
    <submittedName>
        <fullName evidence="6">Sugar ABC transporter ATP-binding protein</fullName>
    </submittedName>
</protein>
<comment type="similarity">
    <text evidence="1">Belongs to the ABC transporter superfamily.</text>
</comment>
<keyword evidence="3" id="KW-0547">Nucleotide-binding</keyword>
<dbReference type="SMART" id="SM00382">
    <property type="entry name" value="AAA"/>
    <property type="match status" value="1"/>
</dbReference>